<evidence type="ECO:0000313" key="6">
    <source>
        <dbReference type="Proteomes" id="UP000657006"/>
    </source>
</evidence>
<reference evidence="5" key="1">
    <citation type="submission" date="2020-08" db="EMBL/GenBank/DDBJ databases">
        <title>Genome public.</title>
        <authorList>
            <person name="Liu C."/>
            <person name="Sun Q."/>
        </authorList>
    </citation>
    <scope>NUCLEOTIDE SEQUENCE</scope>
    <source>
        <strain evidence="5">NSJ-32</strain>
    </source>
</reference>
<feature type="domain" description="Glycosyl hydrolase 94 supersandwich" evidence="3">
    <location>
        <begin position="13"/>
        <end position="269"/>
    </location>
</feature>
<keyword evidence="6" id="KW-1185">Reference proteome</keyword>
<dbReference type="InterPro" id="IPR008928">
    <property type="entry name" value="6-hairpin_glycosidase_sf"/>
</dbReference>
<proteinExistence type="predicted"/>
<evidence type="ECO:0000256" key="1">
    <source>
        <dbReference type="ARBA" id="ARBA00022676"/>
    </source>
</evidence>
<evidence type="ECO:0000259" key="3">
    <source>
        <dbReference type="Pfam" id="PF06165"/>
    </source>
</evidence>
<evidence type="ECO:0000313" key="5">
    <source>
        <dbReference type="EMBL" id="MBC8543564.1"/>
    </source>
</evidence>
<organism evidence="5 6">
    <name type="scientific">Bianquea renquensis</name>
    <dbReference type="NCBI Taxonomy" id="2763661"/>
    <lineage>
        <taxon>Bacteria</taxon>
        <taxon>Bacillati</taxon>
        <taxon>Bacillota</taxon>
        <taxon>Clostridia</taxon>
        <taxon>Eubacteriales</taxon>
        <taxon>Bianqueaceae</taxon>
        <taxon>Bianquea</taxon>
    </lineage>
</organism>
<dbReference type="InterPro" id="IPR037018">
    <property type="entry name" value="GH65_N"/>
</dbReference>
<dbReference type="EMBL" id="JACRSQ010000010">
    <property type="protein sequence ID" value="MBC8543564.1"/>
    <property type="molecule type" value="Genomic_DNA"/>
</dbReference>
<keyword evidence="2" id="KW-0808">Transferase</keyword>
<dbReference type="GO" id="GO:0016757">
    <property type="term" value="F:glycosyltransferase activity"/>
    <property type="evidence" value="ECO:0007669"/>
    <property type="project" value="UniProtKB-KW"/>
</dbReference>
<evidence type="ECO:0008006" key="7">
    <source>
        <dbReference type="Google" id="ProtNLM"/>
    </source>
</evidence>
<dbReference type="InterPro" id="IPR010383">
    <property type="entry name" value="Glyco_hydrolase_94_b-supersand"/>
</dbReference>
<dbReference type="Pfam" id="PF17167">
    <property type="entry name" value="Glyco_hydro_94"/>
    <property type="match status" value="1"/>
</dbReference>
<comment type="caution">
    <text evidence="5">The sequence shown here is derived from an EMBL/GenBank/DDBJ whole genome shotgun (WGS) entry which is preliminary data.</text>
</comment>
<dbReference type="PANTHER" id="PTHR37469">
    <property type="entry name" value="CELLOBIONIC ACID PHOSPHORYLASE-RELATED"/>
    <property type="match status" value="1"/>
</dbReference>
<keyword evidence="1" id="KW-0328">Glycosyltransferase</keyword>
<dbReference type="Gene3D" id="1.50.10.10">
    <property type="match status" value="1"/>
</dbReference>
<dbReference type="Gene3D" id="2.70.98.40">
    <property type="entry name" value="Glycoside hydrolase, family 65, N-terminal domain"/>
    <property type="match status" value="1"/>
</dbReference>
<evidence type="ECO:0000259" key="4">
    <source>
        <dbReference type="Pfam" id="PF17167"/>
    </source>
</evidence>
<name>A0A926DTQ9_9FIRM</name>
<dbReference type="InterPro" id="IPR011013">
    <property type="entry name" value="Gal_mutarotase_sf_dom"/>
</dbReference>
<sequence>MKQYGYFQKDGQEFVITERDIPRHWYNYLWNDEYVTFTSQVGFGEGLAQDDMGRRIKLVKNRNLYVIDVQDGEWWTANGMPIEKPYTGYACVHGQGYSTIRQTYKGIATEYTMFVPETGRCEVYSLTVTNQRDTASTLKLIQYLATELDGAYVPQAYNVCSGGYEKEAAAVYGKCYSPFGTGERRQVLGYLTCDQEPTAYDAQKNAFIGTYGAEIAPKAVLGGGCTNSDCIAEKLCLALEKQVTVAPGQTLCLHFMAGVEYDVCGIQKARQRIFQETGVEAALESLIKTRLEQIENVQIHTPNENLDRLLNYGLKHQANMGSRWARVRHNGYRDLTSDCECFGAVNSRLAWERIKRVLSYQYSNGYAPRTFLDGEIRDNNFADNTVWLTFTVYTLVKEMGDLRLLDEEVAFNDGTVATVYDHIKRSVEFLWNFRGLHGLVKVWGGDWNDGLNAAGLKGRGVSVWLSIAWYRANSQFAEIAAWKGQSADEQAAKARGEEMRRIVDEFGWDGEYYLCAYTDEDEKLGSSSCQEGKIYLIPQLWSVLSGIAMDGKEQKAMAAVDRYLDTELGSLVSYPPYSTYYSNIGDMTQKPPGVHENGGVYLHPMAWKLAVECMLKRNEKVEADLDKILPFDKLCEPYVMCNSYFPQITGYRYRTAGQSWRTASGSWLLKSVLQFILGLQPELAGLRLDPCLPPSWPECRVDRVFREAVYHITYRQEGSAERKTVAEIKVDGAIHNSDILPCEKGREYQVDVVLR</sequence>
<dbReference type="GO" id="GO:0005975">
    <property type="term" value="P:carbohydrate metabolic process"/>
    <property type="evidence" value="ECO:0007669"/>
    <property type="project" value="InterPro"/>
</dbReference>
<dbReference type="GO" id="GO:0030246">
    <property type="term" value="F:carbohydrate binding"/>
    <property type="evidence" value="ECO:0007669"/>
    <property type="project" value="InterPro"/>
</dbReference>
<dbReference type="AlphaFoldDB" id="A0A926DTQ9"/>
<dbReference type="RefSeq" id="WP_177718126.1">
    <property type="nucleotide sequence ID" value="NZ_JACRSQ010000010.1"/>
</dbReference>
<dbReference type="InterPro" id="IPR012341">
    <property type="entry name" value="6hp_glycosidase-like_sf"/>
</dbReference>
<dbReference type="InterPro" id="IPR052047">
    <property type="entry name" value="GH94_Enzymes"/>
</dbReference>
<dbReference type="Gene3D" id="2.60.420.10">
    <property type="entry name" value="Maltose phosphorylase, domain 3"/>
    <property type="match status" value="1"/>
</dbReference>
<protein>
    <recommendedName>
        <fullName evidence="7">Cellobiose phosphorylase</fullName>
    </recommendedName>
</protein>
<feature type="domain" description="Glycosyl hydrolase 94 catalytic" evidence="4">
    <location>
        <begin position="292"/>
        <end position="678"/>
    </location>
</feature>
<gene>
    <name evidence="5" type="ORF">H8730_08405</name>
</gene>
<evidence type="ECO:0000256" key="2">
    <source>
        <dbReference type="ARBA" id="ARBA00022679"/>
    </source>
</evidence>
<dbReference type="Proteomes" id="UP000657006">
    <property type="component" value="Unassembled WGS sequence"/>
</dbReference>
<dbReference type="PANTHER" id="PTHR37469:SF2">
    <property type="entry name" value="CELLOBIONIC ACID PHOSPHORYLASE"/>
    <property type="match status" value="1"/>
</dbReference>
<dbReference type="Pfam" id="PF06165">
    <property type="entry name" value="GH94_b-supersand"/>
    <property type="match status" value="1"/>
</dbReference>
<dbReference type="SUPFAM" id="SSF74650">
    <property type="entry name" value="Galactose mutarotase-like"/>
    <property type="match status" value="1"/>
</dbReference>
<accession>A0A926DTQ9</accession>
<dbReference type="SUPFAM" id="SSF48208">
    <property type="entry name" value="Six-hairpin glycosidases"/>
    <property type="match status" value="1"/>
</dbReference>
<dbReference type="InterPro" id="IPR033432">
    <property type="entry name" value="GH94_catalytic"/>
</dbReference>